<evidence type="ECO:0000313" key="1">
    <source>
        <dbReference type="EMBL" id="SVD49776.1"/>
    </source>
</evidence>
<dbReference type="AlphaFoldDB" id="A0A382VT53"/>
<gene>
    <name evidence="1" type="ORF">METZ01_LOCUS402630</name>
</gene>
<dbReference type="EMBL" id="UINC01154469">
    <property type="protein sequence ID" value="SVD49776.1"/>
    <property type="molecule type" value="Genomic_DNA"/>
</dbReference>
<accession>A0A382VT53</accession>
<name>A0A382VT53_9ZZZZ</name>
<protein>
    <submittedName>
        <fullName evidence="1">Uncharacterized protein</fullName>
    </submittedName>
</protein>
<reference evidence="1" key="1">
    <citation type="submission" date="2018-05" db="EMBL/GenBank/DDBJ databases">
        <authorList>
            <person name="Lanie J.A."/>
            <person name="Ng W.-L."/>
            <person name="Kazmierczak K.M."/>
            <person name="Andrzejewski T.M."/>
            <person name="Davidsen T.M."/>
            <person name="Wayne K.J."/>
            <person name="Tettelin H."/>
            <person name="Glass J.I."/>
            <person name="Rusch D."/>
            <person name="Podicherti R."/>
            <person name="Tsui H.-C.T."/>
            <person name="Winkler M.E."/>
        </authorList>
    </citation>
    <scope>NUCLEOTIDE SEQUENCE</scope>
</reference>
<proteinExistence type="predicted"/>
<organism evidence="1">
    <name type="scientific">marine metagenome</name>
    <dbReference type="NCBI Taxonomy" id="408172"/>
    <lineage>
        <taxon>unclassified sequences</taxon>
        <taxon>metagenomes</taxon>
        <taxon>ecological metagenomes</taxon>
    </lineage>
</organism>
<dbReference type="PROSITE" id="PS51257">
    <property type="entry name" value="PROKAR_LIPOPROTEIN"/>
    <property type="match status" value="1"/>
</dbReference>
<sequence>MKYLVVAFALFLATACASDFESVESVVAALAEHDIEDCFKYSESKNLAPRGYFYSEHHRLRMDCTLIGNKDGMPDPGGYQKLLIDVLKKGSNAESVCQQNPDCSRGYKLSLVSPDSEYKSDTTRHIASMRDLWVFDNNAIIRVRTSDGDGMVYENRTNLHETLKDDLASRSSGSE</sequence>